<keyword evidence="5" id="KW-0206">Cytoskeleton</keyword>
<dbReference type="PROSITE" id="PS50067">
    <property type="entry name" value="KINESIN_MOTOR_2"/>
    <property type="match status" value="1"/>
</dbReference>
<accession>A0ABQ9VFD7</accession>
<keyword evidence="3" id="KW-0547">Nucleotide-binding</keyword>
<dbReference type="PANTHER" id="PTHR47968:SF71">
    <property type="entry name" value="KINESIN-LIKE PROTEIN"/>
    <property type="match status" value="1"/>
</dbReference>
<dbReference type="PROSITE" id="PS00411">
    <property type="entry name" value="KINESIN_MOTOR_1"/>
    <property type="match status" value="1"/>
</dbReference>
<keyword evidence="2" id="KW-0963">Cytoplasm</keyword>
<dbReference type="SUPFAM" id="SSF52540">
    <property type="entry name" value="P-loop containing nucleoside triphosphate hydrolases"/>
    <property type="match status" value="1"/>
</dbReference>
<sequence>MPDVTTVMAVEDSTLQVVVQELDSLWQLVVQVVDERVLVFNPEEPNRGEEDPGIMYLTTVELYKCLEACQQETHFEVLISYQEVYNEQIHNLLEPKGPLAICEDPEKGVVPASAKQLLEMLTRDNYNCMQHPTYAKATSSCSHAIFQIFVKQQDWVPGLTQAVQVAKMSLIDLAGSERATSTHAKGKRLQLEAWHCL</sequence>
<keyword evidence="4" id="KW-0067">ATP-binding</keyword>
<dbReference type="PANTHER" id="PTHR47968">
    <property type="entry name" value="CENTROMERE PROTEIN E"/>
    <property type="match status" value="1"/>
</dbReference>
<evidence type="ECO:0000256" key="2">
    <source>
        <dbReference type="ARBA" id="ARBA00022490"/>
    </source>
</evidence>
<evidence type="ECO:0000259" key="7">
    <source>
        <dbReference type="PROSITE" id="PS50067"/>
    </source>
</evidence>
<evidence type="ECO:0000256" key="5">
    <source>
        <dbReference type="ARBA" id="ARBA00023212"/>
    </source>
</evidence>
<dbReference type="InterPro" id="IPR027417">
    <property type="entry name" value="P-loop_NTPase"/>
</dbReference>
<evidence type="ECO:0000313" key="9">
    <source>
        <dbReference type="Proteomes" id="UP001266305"/>
    </source>
</evidence>
<dbReference type="Pfam" id="PF00225">
    <property type="entry name" value="Kinesin"/>
    <property type="match status" value="1"/>
</dbReference>
<comment type="caution">
    <text evidence="8">The sequence shown here is derived from an EMBL/GenBank/DDBJ whole genome shotgun (WGS) entry which is preliminary data.</text>
</comment>
<comment type="subcellular location">
    <subcellularLocation>
        <location evidence="1">Cytoplasm</location>
        <location evidence="1">Cytoskeleton</location>
    </subcellularLocation>
</comment>
<dbReference type="EMBL" id="JASSZA010000006">
    <property type="protein sequence ID" value="KAK2108001.1"/>
    <property type="molecule type" value="Genomic_DNA"/>
</dbReference>
<dbReference type="InterPro" id="IPR001752">
    <property type="entry name" value="Kinesin_motor_dom"/>
</dbReference>
<dbReference type="InterPro" id="IPR019821">
    <property type="entry name" value="Kinesin_motor_CS"/>
</dbReference>
<dbReference type="SMART" id="SM00129">
    <property type="entry name" value="KISc"/>
    <property type="match status" value="1"/>
</dbReference>
<evidence type="ECO:0000256" key="6">
    <source>
        <dbReference type="PROSITE-ProRule" id="PRU00283"/>
    </source>
</evidence>
<gene>
    <name evidence="8" type="ORF">P7K49_013166</name>
</gene>
<comment type="caution">
    <text evidence="6">Lacks conserved residue(s) required for the propagation of feature annotation.</text>
</comment>
<dbReference type="Gene3D" id="3.40.850.10">
    <property type="entry name" value="Kinesin motor domain"/>
    <property type="match status" value="1"/>
</dbReference>
<proteinExistence type="inferred from homology"/>
<evidence type="ECO:0000256" key="3">
    <source>
        <dbReference type="ARBA" id="ARBA00022741"/>
    </source>
</evidence>
<evidence type="ECO:0000313" key="8">
    <source>
        <dbReference type="EMBL" id="KAK2108001.1"/>
    </source>
</evidence>
<comment type="similarity">
    <text evidence="6">Belongs to the TRAFAC class myosin-kinesin ATPase superfamily. Kinesin family.</text>
</comment>
<organism evidence="8 9">
    <name type="scientific">Saguinus oedipus</name>
    <name type="common">Cotton-top tamarin</name>
    <name type="synonym">Oedipomidas oedipus</name>
    <dbReference type="NCBI Taxonomy" id="9490"/>
    <lineage>
        <taxon>Eukaryota</taxon>
        <taxon>Metazoa</taxon>
        <taxon>Chordata</taxon>
        <taxon>Craniata</taxon>
        <taxon>Vertebrata</taxon>
        <taxon>Euteleostomi</taxon>
        <taxon>Mammalia</taxon>
        <taxon>Eutheria</taxon>
        <taxon>Euarchontoglires</taxon>
        <taxon>Primates</taxon>
        <taxon>Haplorrhini</taxon>
        <taxon>Platyrrhini</taxon>
        <taxon>Cebidae</taxon>
        <taxon>Callitrichinae</taxon>
        <taxon>Saguinus</taxon>
    </lineage>
</organism>
<dbReference type="PRINTS" id="PR00380">
    <property type="entry name" value="KINESINHEAVY"/>
</dbReference>
<name>A0ABQ9VFD7_SAGOE</name>
<reference evidence="8 9" key="1">
    <citation type="submission" date="2023-05" db="EMBL/GenBank/DDBJ databases">
        <title>B98-5 Cell Line De Novo Hybrid Assembly: An Optical Mapping Approach.</title>
        <authorList>
            <person name="Kananen K."/>
            <person name="Auerbach J.A."/>
            <person name="Kautto E."/>
            <person name="Blachly J.S."/>
        </authorList>
    </citation>
    <scope>NUCLEOTIDE SEQUENCE [LARGE SCALE GENOMIC DNA]</scope>
    <source>
        <strain evidence="8">B95-8</strain>
        <tissue evidence="8">Cell line</tissue>
    </source>
</reference>
<feature type="domain" description="Kinesin motor" evidence="7">
    <location>
        <begin position="1"/>
        <end position="197"/>
    </location>
</feature>
<dbReference type="InterPro" id="IPR036961">
    <property type="entry name" value="Kinesin_motor_dom_sf"/>
</dbReference>
<dbReference type="Proteomes" id="UP001266305">
    <property type="component" value="Unassembled WGS sequence"/>
</dbReference>
<dbReference type="InterPro" id="IPR027640">
    <property type="entry name" value="Kinesin-like_fam"/>
</dbReference>
<evidence type="ECO:0000256" key="1">
    <source>
        <dbReference type="ARBA" id="ARBA00004245"/>
    </source>
</evidence>
<protein>
    <recommendedName>
        <fullName evidence="7">Kinesin motor domain-containing protein</fullName>
    </recommendedName>
</protein>
<keyword evidence="9" id="KW-1185">Reference proteome</keyword>
<evidence type="ECO:0000256" key="4">
    <source>
        <dbReference type="ARBA" id="ARBA00022840"/>
    </source>
</evidence>